<evidence type="ECO:0000313" key="3">
    <source>
        <dbReference type="EMBL" id="MDQ6413791.1"/>
    </source>
</evidence>
<feature type="chain" id="PRO_5042868163" description="DUF333 domain-containing protein" evidence="1">
    <location>
        <begin position="21"/>
        <end position="119"/>
    </location>
</feature>
<dbReference type="RefSeq" id="WP_266240770.1">
    <property type="nucleotide sequence ID" value="NZ_JAMXWF010000069.1"/>
</dbReference>
<dbReference type="Proteomes" id="UP001209412">
    <property type="component" value="Unassembled WGS sequence"/>
</dbReference>
<dbReference type="PROSITE" id="PS51257">
    <property type="entry name" value="PROKAR_LIPOPROTEIN"/>
    <property type="match status" value="1"/>
</dbReference>
<comment type="caution">
    <text evidence="3">The sequence shown here is derived from an EMBL/GenBank/DDBJ whole genome shotgun (WGS) entry which is preliminary data.</text>
</comment>
<evidence type="ECO:0000256" key="1">
    <source>
        <dbReference type="SAM" id="SignalP"/>
    </source>
</evidence>
<protein>
    <recommendedName>
        <fullName evidence="6">DUF333 domain-containing protein</fullName>
    </recommendedName>
</protein>
<reference evidence="3" key="1">
    <citation type="submission" date="2022-06" db="EMBL/GenBank/DDBJ databases">
        <title>PHB producers.</title>
        <authorList>
            <person name="Besaury L."/>
        </authorList>
    </citation>
    <scope>NUCLEOTIDE SEQUENCE</scope>
    <source>
        <strain evidence="3 4">SEWS6</strain>
    </source>
</reference>
<keyword evidence="1" id="KW-0732">Signal</keyword>
<dbReference type="AlphaFoldDB" id="A0AAP5BLE6"/>
<organism evidence="3 5">
    <name type="scientific">Paraburkholderia madseniana</name>
    <dbReference type="NCBI Taxonomy" id="2599607"/>
    <lineage>
        <taxon>Bacteria</taxon>
        <taxon>Pseudomonadati</taxon>
        <taxon>Pseudomonadota</taxon>
        <taxon>Betaproteobacteria</taxon>
        <taxon>Burkholderiales</taxon>
        <taxon>Burkholderiaceae</taxon>
        <taxon>Paraburkholderia</taxon>
    </lineage>
</organism>
<evidence type="ECO:0008006" key="6">
    <source>
        <dbReference type="Google" id="ProtNLM"/>
    </source>
</evidence>
<evidence type="ECO:0000313" key="2">
    <source>
        <dbReference type="EMBL" id="MCX4151980.1"/>
    </source>
</evidence>
<name>A0AAP5BLE6_9BURK</name>
<evidence type="ECO:0000313" key="5">
    <source>
        <dbReference type="Proteomes" id="UP001242288"/>
    </source>
</evidence>
<accession>A0AAP5BLE6</accession>
<sequence length="119" mass="12645">MRKNVATKTIGLCSIALALAACTDTGPIKIGPDTYTISTRVPLGGPASAKGQALQEATAYCSTQGREILLQHEQSSECALHGGCGEAEIEFYCLQAGDPMLKRPALRAEPNQRIEVDQK</sequence>
<dbReference type="Proteomes" id="UP001242288">
    <property type="component" value="Unassembled WGS sequence"/>
</dbReference>
<gene>
    <name evidence="3" type="ORF">NIE36_42450</name>
    <name evidence="2" type="ORF">OSB80_42560</name>
</gene>
<dbReference type="EMBL" id="JAPKHW010000069">
    <property type="protein sequence ID" value="MCX4151980.1"/>
    <property type="molecule type" value="Genomic_DNA"/>
</dbReference>
<dbReference type="EMBL" id="JAMXWF010000069">
    <property type="protein sequence ID" value="MDQ6413791.1"/>
    <property type="molecule type" value="Genomic_DNA"/>
</dbReference>
<keyword evidence="4" id="KW-1185">Reference proteome</keyword>
<feature type="signal peptide" evidence="1">
    <location>
        <begin position="1"/>
        <end position="20"/>
    </location>
</feature>
<proteinExistence type="predicted"/>
<evidence type="ECO:0000313" key="4">
    <source>
        <dbReference type="Proteomes" id="UP001209412"/>
    </source>
</evidence>